<dbReference type="Pfam" id="PF00149">
    <property type="entry name" value="Metallophos"/>
    <property type="match status" value="1"/>
</dbReference>
<dbReference type="EMBL" id="SNZR01000011">
    <property type="protein sequence ID" value="TDR93363.1"/>
    <property type="molecule type" value="Genomic_DNA"/>
</dbReference>
<evidence type="ECO:0000259" key="1">
    <source>
        <dbReference type="Pfam" id="PF00149"/>
    </source>
</evidence>
<dbReference type="PANTHER" id="PTHR39323">
    <property type="entry name" value="BLR1149 PROTEIN"/>
    <property type="match status" value="1"/>
</dbReference>
<dbReference type="InterPro" id="IPR024173">
    <property type="entry name" value="Pesterase_MJ0037-like"/>
</dbReference>
<dbReference type="InterPro" id="IPR026336">
    <property type="entry name" value="PdeM-like"/>
</dbReference>
<dbReference type="PANTHER" id="PTHR39323:SF1">
    <property type="entry name" value="BLR1149 PROTEIN"/>
    <property type="match status" value="1"/>
</dbReference>
<dbReference type="RefSeq" id="WP_245512809.1">
    <property type="nucleotide sequence ID" value="NZ_SNZR01000011.1"/>
</dbReference>
<evidence type="ECO:0000313" key="3">
    <source>
        <dbReference type="Proteomes" id="UP000295122"/>
    </source>
</evidence>
<sequence>MTASRAAVPQAGRIAPVELTIAGQACLLDHSGVLVLPDAGTLVVADLHLEKGSSLARRGSLLPPYDTGATLARLAEVVAHYRPARVVALGDSFHDRGGPERLAELDRAALRRLTGGCDWTWVVGNHDPVLPPAIGGEVVEEVAIGSLVLRHHPAAGPVRELAGHLHPVARVVMHGRGVRARAFLTDGGRCVLPAFGAYAGGLNACDAAFAPLFPAGFTAHVLGRSRIFALSRGVLCGD</sequence>
<dbReference type="SUPFAM" id="SSF56300">
    <property type="entry name" value="Metallo-dependent phosphatases"/>
    <property type="match status" value="1"/>
</dbReference>
<proteinExistence type="predicted"/>
<gene>
    <name evidence="2" type="ORF">EV668_0623</name>
</gene>
<reference evidence="2 3" key="1">
    <citation type="submission" date="2019-03" db="EMBL/GenBank/DDBJ databases">
        <title>Genomic Encyclopedia of Type Strains, Phase IV (KMG-IV): sequencing the most valuable type-strain genomes for metagenomic binning, comparative biology and taxonomic classification.</title>
        <authorList>
            <person name="Goeker M."/>
        </authorList>
    </citation>
    <scope>NUCLEOTIDE SEQUENCE [LARGE SCALE GENOMIC DNA]</scope>
    <source>
        <strain evidence="2 3">DSM 25903</strain>
    </source>
</reference>
<organism evidence="2 3">
    <name type="scientific">Enterovirga rhinocerotis</name>
    <dbReference type="NCBI Taxonomy" id="1339210"/>
    <lineage>
        <taxon>Bacteria</taxon>
        <taxon>Pseudomonadati</taxon>
        <taxon>Pseudomonadota</taxon>
        <taxon>Alphaproteobacteria</taxon>
        <taxon>Hyphomicrobiales</taxon>
        <taxon>Methylobacteriaceae</taxon>
        <taxon>Enterovirga</taxon>
    </lineage>
</organism>
<dbReference type="Gene3D" id="3.60.21.10">
    <property type="match status" value="1"/>
</dbReference>
<dbReference type="NCBIfam" id="TIGR04123">
    <property type="entry name" value="P_estr_lig_assc"/>
    <property type="match status" value="1"/>
</dbReference>
<protein>
    <submittedName>
        <fullName evidence="2">Putative phosphoesterase</fullName>
    </submittedName>
</protein>
<accession>A0A4R7C5K1</accession>
<dbReference type="Proteomes" id="UP000295122">
    <property type="component" value="Unassembled WGS sequence"/>
</dbReference>
<dbReference type="PIRSF" id="PIRSF000887">
    <property type="entry name" value="Pesterase_MJ0037"/>
    <property type="match status" value="1"/>
</dbReference>
<dbReference type="InterPro" id="IPR029052">
    <property type="entry name" value="Metallo-depent_PP-like"/>
</dbReference>
<evidence type="ECO:0000313" key="2">
    <source>
        <dbReference type="EMBL" id="TDR93363.1"/>
    </source>
</evidence>
<dbReference type="GO" id="GO:0016787">
    <property type="term" value="F:hydrolase activity"/>
    <property type="evidence" value="ECO:0007669"/>
    <property type="project" value="InterPro"/>
</dbReference>
<name>A0A4R7C5K1_9HYPH</name>
<comment type="caution">
    <text evidence="2">The sequence shown here is derived from an EMBL/GenBank/DDBJ whole genome shotgun (WGS) entry which is preliminary data.</text>
</comment>
<keyword evidence="3" id="KW-1185">Reference proteome</keyword>
<dbReference type="AlphaFoldDB" id="A0A4R7C5K1"/>
<dbReference type="InterPro" id="IPR004843">
    <property type="entry name" value="Calcineurin-like_PHP"/>
</dbReference>
<feature type="domain" description="Calcineurin-like phosphoesterase" evidence="1">
    <location>
        <begin position="42"/>
        <end position="128"/>
    </location>
</feature>